<dbReference type="InterPro" id="IPR036250">
    <property type="entry name" value="AcylCo_DH-like_C"/>
</dbReference>
<evidence type="ECO:0000256" key="6">
    <source>
        <dbReference type="SAM" id="MobiDB-lite"/>
    </source>
</evidence>
<dbReference type="Pfam" id="PF00441">
    <property type="entry name" value="Acyl-CoA_dh_1"/>
    <property type="match status" value="1"/>
</dbReference>
<organism evidence="9 10">
    <name type="scientific">Hymenobacter taeanensis</name>
    <dbReference type="NCBI Taxonomy" id="2735321"/>
    <lineage>
        <taxon>Bacteria</taxon>
        <taxon>Pseudomonadati</taxon>
        <taxon>Bacteroidota</taxon>
        <taxon>Cytophagia</taxon>
        <taxon>Cytophagales</taxon>
        <taxon>Hymenobacteraceae</taxon>
        <taxon>Hymenobacter</taxon>
    </lineage>
</organism>
<dbReference type="Pfam" id="PF02771">
    <property type="entry name" value="Acyl-CoA_dh_N"/>
    <property type="match status" value="1"/>
</dbReference>
<dbReference type="InterPro" id="IPR013786">
    <property type="entry name" value="AcylCoA_DH/ox_N"/>
</dbReference>
<dbReference type="GO" id="GO:0050660">
    <property type="term" value="F:flavin adenine dinucleotide binding"/>
    <property type="evidence" value="ECO:0007669"/>
    <property type="project" value="InterPro"/>
</dbReference>
<dbReference type="PIRSF" id="PIRSF016578">
    <property type="entry name" value="HsaA"/>
    <property type="match status" value="1"/>
</dbReference>
<dbReference type="InterPro" id="IPR009075">
    <property type="entry name" value="AcylCo_DH/oxidase_C"/>
</dbReference>
<dbReference type="CDD" id="cd00567">
    <property type="entry name" value="ACAD"/>
    <property type="match status" value="1"/>
</dbReference>
<dbReference type="InterPro" id="IPR046373">
    <property type="entry name" value="Acyl-CoA_Oxase/DH_mid-dom_sf"/>
</dbReference>
<dbReference type="PANTHER" id="PTHR48083">
    <property type="entry name" value="MEDIUM-CHAIN SPECIFIC ACYL-COA DEHYDROGENASE, MITOCHONDRIAL-RELATED"/>
    <property type="match status" value="1"/>
</dbReference>
<comment type="similarity">
    <text evidence="2">Belongs to the acyl-CoA dehydrogenase family.</text>
</comment>
<dbReference type="GO" id="GO:0005737">
    <property type="term" value="C:cytoplasm"/>
    <property type="evidence" value="ECO:0007669"/>
    <property type="project" value="TreeGrafter"/>
</dbReference>
<evidence type="ECO:0000256" key="2">
    <source>
        <dbReference type="ARBA" id="ARBA00009347"/>
    </source>
</evidence>
<dbReference type="GO" id="GO:0003995">
    <property type="term" value="F:acyl-CoA dehydrogenase activity"/>
    <property type="evidence" value="ECO:0007669"/>
    <property type="project" value="TreeGrafter"/>
</dbReference>
<evidence type="ECO:0000256" key="3">
    <source>
        <dbReference type="ARBA" id="ARBA00022630"/>
    </source>
</evidence>
<feature type="region of interest" description="Disordered" evidence="6">
    <location>
        <begin position="1"/>
        <end position="21"/>
    </location>
</feature>
<accession>A0A6M6BHI9</accession>
<keyword evidence="10" id="KW-1185">Reference proteome</keyword>
<dbReference type="SUPFAM" id="SSF47203">
    <property type="entry name" value="Acyl-CoA dehydrogenase C-terminal domain-like"/>
    <property type="match status" value="1"/>
</dbReference>
<proteinExistence type="inferred from homology"/>
<keyword evidence="4" id="KW-0274">FAD</keyword>
<comment type="cofactor">
    <cofactor evidence="1">
        <name>FAD</name>
        <dbReference type="ChEBI" id="CHEBI:57692"/>
    </cofactor>
</comment>
<evidence type="ECO:0000256" key="4">
    <source>
        <dbReference type="ARBA" id="ARBA00022827"/>
    </source>
</evidence>
<dbReference type="Gene3D" id="1.10.540.10">
    <property type="entry name" value="Acyl-CoA dehydrogenase/oxidase, N-terminal domain"/>
    <property type="match status" value="1"/>
</dbReference>
<feature type="domain" description="Acyl-CoA dehydrogenase/oxidase N-terminal" evidence="8">
    <location>
        <begin position="47"/>
        <end position="137"/>
    </location>
</feature>
<protein>
    <submittedName>
        <fullName evidence="9">Acyl-CoA/acyl-ACP dehydrogenase</fullName>
    </submittedName>
</protein>
<evidence type="ECO:0000313" key="10">
    <source>
        <dbReference type="Proteomes" id="UP000501623"/>
    </source>
</evidence>
<sequence length="399" mass="43431">MSEILLPTSAPTPRTEPVTSLRPGATLAPAAASVAAAASLAPRLFAQAPYSDQEGGFPTEEFIWLREAGLLTAALPPDIGGSGLGHPSHALELLRTLRHIGRGNLAVGRVYEGHVNALLLLQRYGRPAQIARWATAARTGHLFGVWNTEAHDGVKLEPLPNGRYRLQGSKTFGSGAGSVTRPLLTAQLPDGGWQMLILPADEQPPVLDTSFWRPLGMRATASFRVDFSGLEIGADDLLGHPGDYYQQPWFSGGATRFAAVQLGGAEAIFDETRRFLRDLKRTDDPYQRQRLGEMALLVESGNHWLQAAAAYESKSATDAESAVAHANMVRTAIEEICLRILPLAERCVGARGLLRPEPFERLHRDLTHYLRQPAPDAAQADVGRYALEKTSPAYRLWND</sequence>
<dbReference type="AlphaFoldDB" id="A0A6M6BHI9"/>
<dbReference type="InterPro" id="IPR037069">
    <property type="entry name" value="AcylCoA_DH/ox_N_sf"/>
</dbReference>
<dbReference type="SUPFAM" id="SSF56645">
    <property type="entry name" value="Acyl-CoA dehydrogenase NM domain-like"/>
    <property type="match status" value="1"/>
</dbReference>
<evidence type="ECO:0000259" key="8">
    <source>
        <dbReference type="Pfam" id="PF02771"/>
    </source>
</evidence>
<feature type="domain" description="Acyl-CoA dehydrogenase/oxidase C-terminal" evidence="7">
    <location>
        <begin position="253"/>
        <end position="366"/>
    </location>
</feature>
<dbReference type="InterPro" id="IPR009100">
    <property type="entry name" value="AcylCoA_DH/oxidase_NM_dom_sf"/>
</dbReference>
<dbReference type="InterPro" id="IPR050741">
    <property type="entry name" value="Acyl-CoA_dehydrogenase"/>
</dbReference>
<dbReference type="PANTHER" id="PTHR48083:SF37">
    <property type="entry name" value="DEHYDROGENASE, PUTATIVE-RELATED"/>
    <property type="match status" value="1"/>
</dbReference>
<dbReference type="Gene3D" id="2.40.110.10">
    <property type="entry name" value="Butyryl-CoA Dehydrogenase, subunit A, domain 2"/>
    <property type="match status" value="1"/>
</dbReference>
<evidence type="ECO:0000313" key="9">
    <source>
        <dbReference type="EMBL" id="QJX47254.1"/>
    </source>
</evidence>
<keyword evidence="5" id="KW-0560">Oxidoreductase</keyword>
<gene>
    <name evidence="9" type="ORF">HMJ29_10025</name>
</gene>
<dbReference type="Proteomes" id="UP000501623">
    <property type="component" value="Chromosome"/>
</dbReference>
<reference evidence="9 10" key="1">
    <citation type="submission" date="2020-05" db="EMBL/GenBank/DDBJ databases">
        <title>Complete genome sequence of Hymenobacter sp. TS19 in Coasted Sand Dune.</title>
        <authorList>
            <person name="Lee J.-H."/>
            <person name="Jung J.-H."/>
            <person name="Jeong S."/>
            <person name="Zhao L."/>
            <person name="Kim M.-K."/>
            <person name="Seo H.-S."/>
            <person name="Lim S."/>
        </authorList>
    </citation>
    <scope>NUCLEOTIDE SEQUENCE [LARGE SCALE GENOMIC DNA]</scope>
    <source>
        <strain evidence="9 10">TS19</strain>
    </source>
</reference>
<dbReference type="GO" id="GO:0033539">
    <property type="term" value="P:fatty acid beta-oxidation using acyl-CoA dehydrogenase"/>
    <property type="evidence" value="ECO:0007669"/>
    <property type="project" value="TreeGrafter"/>
</dbReference>
<evidence type="ECO:0000256" key="1">
    <source>
        <dbReference type="ARBA" id="ARBA00001974"/>
    </source>
</evidence>
<keyword evidence="3" id="KW-0285">Flavoprotein</keyword>
<dbReference type="Gene3D" id="1.20.140.10">
    <property type="entry name" value="Butyryl-CoA Dehydrogenase, subunit A, domain 3"/>
    <property type="match status" value="1"/>
</dbReference>
<evidence type="ECO:0000259" key="7">
    <source>
        <dbReference type="Pfam" id="PF00441"/>
    </source>
</evidence>
<dbReference type="EMBL" id="CP053538">
    <property type="protein sequence ID" value="QJX47254.1"/>
    <property type="molecule type" value="Genomic_DNA"/>
</dbReference>
<evidence type="ECO:0000256" key="5">
    <source>
        <dbReference type="ARBA" id="ARBA00023002"/>
    </source>
</evidence>
<dbReference type="KEGG" id="hts:HMJ29_10025"/>
<name>A0A6M6BHI9_9BACT</name>
<dbReference type="RefSeq" id="WP_171591347.1">
    <property type="nucleotide sequence ID" value="NZ_CP053538.1"/>
</dbReference>